<evidence type="ECO:0000256" key="5">
    <source>
        <dbReference type="ARBA" id="ARBA00023070"/>
    </source>
</evidence>
<comment type="similarity">
    <text evidence="2">Belongs to the tryptophan 2-monooxygenase family.</text>
</comment>
<dbReference type="SUPFAM" id="SSF51905">
    <property type="entry name" value="FAD/NAD(P)-binding domain"/>
    <property type="match status" value="1"/>
</dbReference>
<proteinExistence type="inferred from homology"/>
<dbReference type="InterPro" id="IPR050281">
    <property type="entry name" value="Flavin_monoamine_oxidase"/>
</dbReference>
<evidence type="ECO:0000256" key="4">
    <source>
        <dbReference type="ARBA" id="ARBA00017871"/>
    </source>
</evidence>
<dbReference type="InterPro" id="IPR036188">
    <property type="entry name" value="FAD/NAD-bd_sf"/>
</dbReference>
<dbReference type="AlphaFoldDB" id="A0A1I0Q3I9"/>
<evidence type="ECO:0000313" key="8">
    <source>
        <dbReference type="EMBL" id="SEW21364.1"/>
    </source>
</evidence>
<dbReference type="Gene3D" id="3.50.50.60">
    <property type="entry name" value="FAD/NAD(P)-binding domain"/>
    <property type="match status" value="1"/>
</dbReference>
<feature type="domain" description="Amine oxidase" evidence="7">
    <location>
        <begin position="28"/>
        <end position="395"/>
    </location>
</feature>
<comment type="pathway">
    <text evidence="1">Plant hormone metabolism; auxin biosynthesis.</text>
</comment>
<dbReference type="EC" id="1.13.12.3" evidence="3"/>
<dbReference type="RefSeq" id="WP_090258414.1">
    <property type="nucleotide sequence ID" value="NZ_FOIR01000002.1"/>
</dbReference>
<comment type="catalytic activity">
    <reaction evidence="6">
        <text>L-tryptophan + O2 = indole-3-acetamide + CO2 + H2O</text>
        <dbReference type="Rhea" id="RHEA:16165"/>
        <dbReference type="ChEBI" id="CHEBI:15377"/>
        <dbReference type="ChEBI" id="CHEBI:15379"/>
        <dbReference type="ChEBI" id="CHEBI:16031"/>
        <dbReference type="ChEBI" id="CHEBI:16526"/>
        <dbReference type="ChEBI" id="CHEBI:57912"/>
        <dbReference type="EC" id="1.13.12.3"/>
    </reaction>
</comment>
<evidence type="ECO:0000259" key="7">
    <source>
        <dbReference type="Pfam" id="PF01593"/>
    </source>
</evidence>
<dbReference type="OrthoDB" id="56323at2"/>
<accession>A0A1I0Q3I9</accession>
<evidence type="ECO:0000256" key="6">
    <source>
        <dbReference type="ARBA" id="ARBA00047321"/>
    </source>
</evidence>
<evidence type="ECO:0000256" key="2">
    <source>
        <dbReference type="ARBA" id="ARBA00005833"/>
    </source>
</evidence>
<dbReference type="GeneID" id="99986687"/>
<gene>
    <name evidence="8" type="ORF">SAMN05216290_1970</name>
</gene>
<evidence type="ECO:0000313" key="9">
    <source>
        <dbReference type="Proteomes" id="UP000199437"/>
    </source>
</evidence>
<dbReference type="Pfam" id="PF01593">
    <property type="entry name" value="Amino_oxidase"/>
    <property type="match status" value="1"/>
</dbReference>
<dbReference type="EMBL" id="FOIR01000002">
    <property type="protein sequence ID" value="SEW21364.1"/>
    <property type="molecule type" value="Genomic_DNA"/>
</dbReference>
<dbReference type="PANTHER" id="PTHR10742">
    <property type="entry name" value="FLAVIN MONOAMINE OXIDASE"/>
    <property type="match status" value="1"/>
</dbReference>
<organism evidence="8 9">
    <name type="scientific">Roseivirga pacifica</name>
    <dbReference type="NCBI Taxonomy" id="1267423"/>
    <lineage>
        <taxon>Bacteria</taxon>
        <taxon>Pseudomonadati</taxon>
        <taxon>Bacteroidota</taxon>
        <taxon>Cytophagia</taxon>
        <taxon>Cytophagales</taxon>
        <taxon>Roseivirgaceae</taxon>
        <taxon>Roseivirga</taxon>
    </lineage>
</organism>
<keyword evidence="5" id="KW-0073">Auxin biosynthesis</keyword>
<dbReference type="STRING" id="1267423.SAMN05216290_1970"/>
<sequence length="655" mass="74312">MAHLTIADLQHERSIPKHVDVLVIGAGMSGLYATWRLLDNDPKTDVLIFERSNRTGGRLDSDLIHFKGGATVKEEEGGMRFTFDTMDDLMSLFLILGIDDQIVPFPMNSGGNNRLYFRGHSFTNEEAADGDFAIWDALYNLDQAEQGINPKTIIDTVFNRILDVNPQFTERPDNRTPEFWQKFRLECHWKGTIMKDWTLWDLFTDMGYSNECVTLLYRLLGFNGTFLSKMNAGVAYQLLEDFPSEPDFKTLENGFSTLPNALVEKVGKERIFLKTQLESIDKQNDDGSYALTYTSIDKQGNTYRSTITAGKLILGLPRLALEKLYVRSNAFNVLEPSQSEKLWNTLHSTTDQALLKINLYYDKAWWGNNISGRPPVKFGPNFSDLPTGSVYPFYAIDQETFAALEYEKWAQTTGAQVPADIQAKLDVVDQRKYALPAALTIYCDYLNINFWKGMQECGELFSSPMQEEYSGRTPQTIYPASERVVEVATEFFKKIFNTHYVPRPTMTSARIWEGSTLFNVMPSEQFGYGVHQWALHADDAEVMSFLTEPMKNMYTCGEAFSDYQGWVEGALRSTDLVLAKGFGLKPISEVFEAENGKTSSEAIKESYAKQSAKLIRKYIDPKFKGAEVHELADVQGAHIDELGDNYGLKLTYFDQ</sequence>
<dbReference type="PANTHER" id="PTHR10742:SF410">
    <property type="entry name" value="LYSINE-SPECIFIC HISTONE DEMETHYLASE 2"/>
    <property type="match status" value="1"/>
</dbReference>
<reference evidence="9" key="1">
    <citation type="submission" date="2016-10" db="EMBL/GenBank/DDBJ databases">
        <authorList>
            <person name="Varghese N."/>
            <person name="Submissions S."/>
        </authorList>
    </citation>
    <scope>NUCLEOTIDE SEQUENCE [LARGE SCALE GENOMIC DNA]</scope>
    <source>
        <strain evidence="9">CGMCC 1.12402</strain>
    </source>
</reference>
<protein>
    <recommendedName>
        <fullName evidence="4">Tryptophan 2-monooxygenase</fullName>
        <ecNumber evidence="3">1.13.12.3</ecNumber>
    </recommendedName>
</protein>
<evidence type="ECO:0000256" key="3">
    <source>
        <dbReference type="ARBA" id="ARBA00012535"/>
    </source>
</evidence>
<dbReference type="GO" id="GO:0009851">
    <property type="term" value="P:auxin biosynthetic process"/>
    <property type="evidence" value="ECO:0007669"/>
    <property type="project" value="UniProtKB-KW"/>
</dbReference>
<dbReference type="InterPro" id="IPR002937">
    <property type="entry name" value="Amino_oxidase"/>
</dbReference>
<evidence type="ECO:0000256" key="1">
    <source>
        <dbReference type="ARBA" id="ARBA00004814"/>
    </source>
</evidence>
<dbReference type="GO" id="GO:0050361">
    <property type="term" value="F:tryptophan 2-monooxygenase activity"/>
    <property type="evidence" value="ECO:0007669"/>
    <property type="project" value="UniProtKB-EC"/>
</dbReference>
<name>A0A1I0Q3I9_9BACT</name>
<dbReference type="Proteomes" id="UP000199437">
    <property type="component" value="Unassembled WGS sequence"/>
</dbReference>
<keyword evidence="9" id="KW-1185">Reference proteome</keyword>